<dbReference type="SMART" id="SM00342">
    <property type="entry name" value="HTH_ARAC"/>
    <property type="match status" value="1"/>
</dbReference>
<dbReference type="OrthoDB" id="288481at2"/>
<dbReference type="InterPro" id="IPR037923">
    <property type="entry name" value="HTH-like"/>
</dbReference>
<reference evidence="5 6" key="1">
    <citation type="journal article" date="2009" name="Int. J. Syst. Evol. Microbiol.">
        <title>Paenibacillus contaminans sp. nov., isolated from a contaminated laboratory plate.</title>
        <authorList>
            <person name="Chou J.H."/>
            <person name="Lee J.H."/>
            <person name="Lin M.C."/>
            <person name="Chang P.S."/>
            <person name="Arun A.B."/>
            <person name="Young C.C."/>
            <person name="Chen W.M."/>
        </authorList>
    </citation>
    <scope>NUCLEOTIDE SEQUENCE [LARGE SCALE GENOMIC DNA]</scope>
    <source>
        <strain evidence="5 6">CKOBP-6</strain>
    </source>
</reference>
<dbReference type="Pfam" id="PF12833">
    <property type="entry name" value="HTH_18"/>
    <property type="match status" value="1"/>
</dbReference>
<name>A0A329LVL2_9BACL</name>
<dbReference type="GO" id="GO:0003700">
    <property type="term" value="F:DNA-binding transcription factor activity"/>
    <property type="evidence" value="ECO:0007669"/>
    <property type="project" value="InterPro"/>
</dbReference>
<evidence type="ECO:0000313" key="6">
    <source>
        <dbReference type="Proteomes" id="UP000250369"/>
    </source>
</evidence>
<keyword evidence="2" id="KW-0238">DNA-binding</keyword>
<dbReference type="Pfam" id="PF02311">
    <property type="entry name" value="AraC_binding"/>
    <property type="match status" value="1"/>
</dbReference>
<dbReference type="GO" id="GO:0043565">
    <property type="term" value="F:sequence-specific DNA binding"/>
    <property type="evidence" value="ECO:0007669"/>
    <property type="project" value="InterPro"/>
</dbReference>
<dbReference type="InterPro" id="IPR014710">
    <property type="entry name" value="RmlC-like_jellyroll"/>
</dbReference>
<dbReference type="PROSITE" id="PS01124">
    <property type="entry name" value="HTH_ARAC_FAMILY_2"/>
    <property type="match status" value="1"/>
</dbReference>
<evidence type="ECO:0000256" key="2">
    <source>
        <dbReference type="ARBA" id="ARBA00023125"/>
    </source>
</evidence>
<dbReference type="SUPFAM" id="SSF51215">
    <property type="entry name" value="Regulatory protein AraC"/>
    <property type="match status" value="1"/>
</dbReference>
<keyword evidence="1" id="KW-0805">Transcription regulation</keyword>
<dbReference type="AlphaFoldDB" id="A0A329LVL2"/>
<dbReference type="InterPro" id="IPR003313">
    <property type="entry name" value="AraC-bd"/>
</dbReference>
<comment type="caution">
    <text evidence="5">The sequence shown here is derived from an EMBL/GenBank/DDBJ whole genome shotgun (WGS) entry which is preliminary data.</text>
</comment>
<dbReference type="Proteomes" id="UP000250369">
    <property type="component" value="Unassembled WGS sequence"/>
</dbReference>
<evidence type="ECO:0000313" key="5">
    <source>
        <dbReference type="EMBL" id="RAV10583.1"/>
    </source>
</evidence>
<dbReference type="PANTHER" id="PTHR43280:SF34">
    <property type="entry name" value="ARAC-FAMILY TRANSCRIPTIONAL REGULATOR"/>
    <property type="match status" value="1"/>
</dbReference>
<sequence length="290" mass="34759">MQFYKEDIRFENPFLSMKIFAANRVVDAISRWHHHKEVEILVIAEGVLHVFVEDEQYMLRAGELVLIGANQLHRDRSYAEEGTMRYFVLQFDIHDYFEQSTMPYYRFLSETDYPWSKLNYIFGNNDTARESIVDSVKQIYDESQTKREGYEIAVSLLIKKIVLTLLRSDNRHFPHHRENNDLLRLRPVLDYIEQNVCGKIQVEEASRIVNMSYYYFVKYFKKVLGMSFLEYVNYKKIKRAERILLTNEVNVAQVGEEVGMPNMAHFYKMFRKYNDCSPHDYRKKMAEWSK</sequence>
<dbReference type="InterPro" id="IPR018060">
    <property type="entry name" value="HTH_AraC"/>
</dbReference>
<proteinExistence type="predicted"/>
<accession>A0A329LVL2</accession>
<feature type="domain" description="HTH araC/xylS-type" evidence="4">
    <location>
        <begin position="186"/>
        <end position="284"/>
    </location>
</feature>
<evidence type="ECO:0000259" key="4">
    <source>
        <dbReference type="PROSITE" id="PS01124"/>
    </source>
</evidence>
<keyword evidence="6" id="KW-1185">Reference proteome</keyword>
<dbReference type="InterPro" id="IPR018062">
    <property type="entry name" value="HTH_AraC-typ_CS"/>
</dbReference>
<keyword evidence="3" id="KW-0804">Transcription</keyword>
<evidence type="ECO:0000256" key="3">
    <source>
        <dbReference type="ARBA" id="ARBA00023163"/>
    </source>
</evidence>
<dbReference type="PROSITE" id="PS00041">
    <property type="entry name" value="HTH_ARAC_FAMILY_1"/>
    <property type="match status" value="1"/>
</dbReference>
<dbReference type="InterPro" id="IPR009057">
    <property type="entry name" value="Homeodomain-like_sf"/>
</dbReference>
<gene>
    <name evidence="5" type="ORF">DQG23_37510</name>
</gene>
<dbReference type="Gene3D" id="2.60.120.10">
    <property type="entry name" value="Jelly Rolls"/>
    <property type="match status" value="1"/>
</dbReference>
<dbReference type="SUPFAM" id="SSF46689">
    <property type="entry name" value="Homeodomain-like"/>
    <property type="match status" value="2"/>
</dbReference>
<dbReference type="PANTHER" id="PTHR43280">
    <property type="entry name" value="ARAC-FAMILY TRANSCRIPTIONAL REGULATOR"/>
    <property type="match status" value="1"/>
</dbReference>
<dbReference type="RefSeq" id="WP_113036169.1">
    <property type="nucleotide sequence ID" value="NZ_QMFB01000042.1"/>
</dbReference>
<evidence type="ECO:0000256" key="1">
    <source>
        <dbReference type="ARBA" id="ARBA00023015"/>
    </source>
</evidence>
<organism evidence="5 6">
    <name type="scientific">Paenibacillus contaminans</name>
    <dbReference type="NCBI Taxonomy" id="450362"/>
    <lineage>
        <taxon>Bacteria</taxon>
        <taxon>Bacillati</taxon>
        <taxon>Bacillota</taxon>
        <taxon>Bacilli</taxon>
        <taxon>Bacillales</taxon>
        <taxon>Paenibacillaceae</taxon>
        <taxon>Paenibacillus</taxon>
    </lineage>
</organism>
<dbReference type="EMBL" id="QMFB01000042">
    <property type="protein sequence ID" value="RAV10583.1"/>
    <property type="molecule type" value="Genomic_DNA"/>
</dbReference>
<dbReference type="Gene3D" id="1.10.10.60">
    <property type="entry name" value="Homeodomain-like"/>
    <property type="match status" value="2"/>
</dbReference>
<protein>
    <submittedName>
        <fullName evidence="5">AraC family transcriptional regulator</fullName>
    </submittedName>
</protein>